<dbReference type="InterPro" id="IPR045509">
    <property type="entry name" value="HD_assoc_2"/>
</dbReference>
<proteinExistence type="predicted"/>
<reference evidence="2 3" key="1">
    <citation type="submission" date="2020-02" db="EMBL/GenBank/DDBJ databases">
        <title>Comparative genome analysis reveals the metabolism and evolution of the thermophilic archaeal genus Metallosphaera.</title>
        <authorList>
            <person name="Jiang C."/>
        </authorList>
    </citation>
    <scope>NUCLEOTIDE SEQUENCE [LARGE SCALE GENOMIC DNA]</scope>
    <source>
        <strain evidence="2 3">Ric-A</strain>
    </source>
</reference>
<dbReference type="Gene3D" id="1.10.3210.10">
    <property type="entry name" value="Hypothetical protein af1432"/>
    <property type="match status" value="1"/>
</dbReference>
<dbReference type="KEGG" id="mten:GWK48_04315"/>
<dbReference type="GO" id="GO:0006203">
    <property type="term" value="P:dGTP catabolic process"/>
    <property type="evidence" value="ECO:0007669"/>
    <property type="project" value="TreeGrafter"/>
</dbReference>
<dbReference type="EMBL" id="CP049074">
    <property type="protein sequence ID" value="QKQ99718.1"/>
    <property type="molecule type" value="Genomic_DNA"/>
</dbReference>
<evidence type="ECO:0000259" key="1">
    <source>
        <dbReference type="SMART" id="SM00471"/>
    </source>
</evidence>
<dbReference type="Proteomes" id="UP000509301">
    <property type="component" value="Chromosome"/>
</dbReference>
<dbReference type="Pfam" id="PF01966">
    <property type="entry name" value="HD"/>
    <property type="match status" value="1"/>
</dbReference>
<dbReference type="InterPro" id="IPR050135">
    <property type="entry name" value="dGTPase-like"/>
</dbReference>
<dbReference type="RefSeq" id="WP_174629954.1">
    <property type="nucleotide sequence ID" value="NZ_CP049074.1"/>
</dbReference>
<dbReference type="PANTHER" id="PTHR11373">
    <property type="entry name" value="DEOXYNUCLEOSIDE TRIPHOSPHATE TRIPHOSPHOHYDROLASE"/>
    <property type="match status" value="1"/>
</dbReference>
<gene>
    <name evidence="2" type="ORF">GWK48_04315</name>
</gene>
<evidence type="ECO:0000313" key="2">
    <source>
        <dbReference type="EMBL" id="QKQ99718.1"/>
    </source>
</evidence>
<dbReference type="Pfam" id="PF19276">
    <property type="entry name" value="HD_assoc_2"/>
    <property type="match status" value="1"/>
</dbReference>
<dbReference type="CDD" id="cd00077">
    <property type="entry name" value="HDc"/>
    <property type="match status" value="1"/>
</dbReference>
<keyword evidence="3" id="KW-1185">Reference proteome</keyword>
<sequence length="387" mass="45403">MKRIFDEVYGTIELDDASVNLIDLPEFQRLRRIRQTSLAYIVYPGATHTRFSHSLGTYYLTNKIGQRLVHEGIINQDELNVVKVASLIHDIGQFPFSHAIEAYYLKQGLGNKEVRDLLLRGSFGDSLSNYGFDPREISDIFSGSSLLTSIIDGDVDVDRMDYLVRDSTHTGIQLGRIDLDRLIFTIMYKEKGISVRDKGIISLENFYLSRLHMYQAVYYHKTILGYELFLTNLYSRLLEECESIEVKDVRETISNQTFPYWDDEWVFGSLYKCYRENPNSDFAERIKDFLDRRGPKVVFDEISYNEKDDSKFREATETLNRVIPEDFLYPYEESITIFDKSRISIISKEVEVTVDRYPTLLQSIPEKLVIRRIYVDRRFVDRAREFM</sequence>
<protein>
    <submittedName>
        <fullName evidence="2">HD domain-containing protein</fullName>
    </submittedName>
</protein>
<accession>A0A6N0NVL2</accession>
<name>A0A6N0NVL2_9CREN</name>
<dbReference type="GO" id="GO:0008832">
    <property type="term" value="F:dGTPase activity"/>
    <property type="evidence" value="ECO:0007669"/>
    <property type="project" value="TreeGrafter"/>
</dbReference>
<dbReference type="InterPro" id="IPR003607">
    <property type="entry name" value="HD/PDEase_dom"/>
</dbReference>
<evidence type="ECO:0000313" key="3">
    <source>
        <dbReference type="Proteomes" id="UP000509301"/>
    </source>
</evidence>
<dbReference type="AlphaFoldDB" id="A0A6N0NVL2"/>
<dbReference type="OrthoDB" id="8895at2157"/>
<organism evidence="2 3">
    <name type="scientific">Metallosphaera tengchongensis</name>
    <dbReference type="NCBI Taxonomy" id="1532350"/>
    <lineage>
        <taxon>Archaea</taxon>
        <taxon>Thermoproteota</taxon>
        <taxon>Thermoprotei</taxon>
        <taxon>Sulfolobales</taxon>
        <taxon>Sulfolobaceae</taxon>
        <taxon>Metallosphaera</taxon>
    </lineage>
</organism>
<dbReference type="PANTHER" id="PTHR11373:SF4">
    <property type="entry name" value="DEOXYNUCLEOSIDE TRIPHOSPHATE TRIPHOSPHOHYDROLASE SAMHD1"/>
    <property type="match status" value="1"/>
</dbReference>
<dbReference type="SUPFAM" id="SSF109604">
    <property type="entry name" value="HD-domain/PDEase-like"/>
    <property type="match status" value="1"/>
</dbReference>
<dbReference type="InterPro" id="IPR006674">
    <property type="entry name" value="HD_domain"/>
</dbReference>
<feature type="domain" description="HD/PDEase" evidence="1">
    <location>
        <begin position="46"/>
        <end position="172"/>
    </location>
</feature>
<dbReference type="SMART" id="SM00471">
    <property type="entry name" value="HDc"/>
    <property type="match status" value="1"/>
</dbReference>
<dbReference type="GeneID" id="55641146"/>